<keyword evidence="3" id="KW-0902">Two-component regulatory system</keyword>
<dbReference type="InterPro" id="IPR036890">
    <property type="entry name" value="HATPase_C_sf"/>
</dbReference>
<dbReference type="Pfam" id="PF07730">
    <property type="entry name" value="HisKA_3"/>
    <property type="match status" value="1"/>
</dbReference>
<dbReference type="CDD" id="cd16917">
    <property type="entry name" value="HATPase_UhpB-NarQ-NarX-like"/>
    <property type="match status" value="1"/>
</dbReference>
<dbReference type="Proteomes" id="UP000326994">
    <property type="component" value="Unassembled WGS sequence"/>
</dbReference>
<dbReference type="EMBL" id="BKCF01000002">
    <property type="protein sequence ID" value="GEQ86183.1"/>
    <property type="molecule type" value="Genomic_DNA"/>
</dbReference>
<comment type="caution">
    <text evidence="7">The sequence shown here is derived from an EMBL/GenBank/DDBJ whole genome shotgun (WGS) entry which is preliminary data.</text>
</comment>
<keyword evidence="4" id="KW-0812">Transmembrane</keyword>
<dbReference type="Gene3D" id="1.20.5.1930">
    <property type="match status" value="1"/>
</dbReference>
<proteinExistence type="predicted"/>
<keyword evidence="8" id="KW-1185">Reference proteome</keyword>
<keyword evidence="1" id="KW-0808">Transferase</keyword>
<evidence type="ECO:0000256" key="4">
    <source>
        <dbReference type="SAM" id="Phobius"/>
    </source>
</evidence>
<evidence type="ECO:0000256" key="2">
    <source>
        <dbReference type="ARBA" id="ARBA00022777"/>
    </source>
</evidence>
<gene>
    <name evidence="7" type="ORF">ULMS_16910</name>
</gene>
<evidence type="ECO:0000256" key="1">
    <source>
        <dbReference type="ARBA" id="ARBA00022679"/>
    </source>
</evidence>
<feature type="domain" description="Histidine kinase/HSP90-like ATPase" evidence="5">
    <location>
        <begin position="167"/>
        <end position="254"/>
    </location>
</feature>
<reference evidence="7 8" key="1">
    <citation type="submission" date="2019-08" db="EMBL/GenBank/DDBJ databases">
        <title>Ulvibacter marinistellae sp. nov., isolated from a starfish, Patiria pectinifera.</title>
        <authorList>
            <person name="Kawano K."/>
            <person name="Ushijima N."/>
            <person name="Kihara M."/>
            <person name="Itoh H."/>
        </authorList>
    </citation>
    <scope>NUCLEOTIDE SEQUENCE [LARGE SCALE GENOMIC DNA]</scope>
    <source>
        <strain evidence="7 8">KK4</strain>
    </source>
</reference>
<dbReference type="InterPro" id="IPR011712">
    <property type="entry name" value="Sig_transdc_His_kin_sub3_dim/P"/>
</dbReference>
<dbReference type="SUPFAM" id="SSF55874">
    <property type="entry name" value="ATPase domain of HSP90 chaperone/DNA topoisomerase II/histidine kinase"/>
    <property type="match status" value="1"/>
</dbReference>
<evidence type="ECO:0000259" key="5">
    <source>
        <dbReference type="Pfam" id="PF02518"/>
    </source>
</evidence>
<keyword evidence="4" id="KW-1133">Transmembrane helix</keyword>
<dbReference type="GO" id="GO:0016020">
    <property type="term" value="C:membrane"/>
    <property type="evidence" value="ECO:0007669"/>
    <property type="project" value="InterPro"/>
</dbReference>
<dbReference type="OrthoDB" id="9760839at2"/>
<name>A0A5J4FW74_9FLAO</name>
<dbReference type="InterPro" id="IPR003594">
    <property type="entry name" value="HATPase_dom"/>
</dbReference>
<evidence type="ECO:0000313" key="8">
    <source>
        <dbReference type="Proteomes" id="UP000326994"/>
    </source>
</evidence>
<keyword evidence="2" id="KW-0418">Kinase</keyword>
<dbReference type="RefSeq" id="WP_151894109.1">
    <property type="nucleotide sequence ID" value="NZ_BKCF01000002.1"/>
</dbReference>
<dbReference type="GO" id="GO:0046983">
    <property type="term" value="F:protein dimerization activity"/>
    <property type="evidence" value="ECO:0007669"/>
    <property type="project" value="InterPro"/>
</dbReference>
<dbReference type="Gene3D" id="3.30.565.10">
    <property type="entry name" value="Histidine kinase-like ATPase, C-terminal domain"/>
    <property type="match status" value="1"/>
</dbReference>
<organism evidence="7 8">
    <name type="scientific">Patiriisocius marinistellae</name>
    <dbReference type="NCBI Taxonomy" id="2494560"/>
    <lineage>
        <taxon>Bacteria</taxon>
        <taxon>Pseudomonadati</taxon>
        <taxon>Bacteroidota</taxon>
        <taxon>Flavobacteriia</taxon>
        <taxon>Flavobacteriales</taxon>
        <taxon>Flavobacteriaceae</taxon>
        <taxon>Patiriisocius</taxon>
    </lineage>
</organism>
<evidence type="ECO:0000313" key="7">
    <source>
        <dbReference type="EMBL" id="GEQ86183.1"/>
    </source>
</evidence>
<dbReference type="Pfam" id="PF02518">
    <property type="entry name" value="HATPase_c"/>
    <property type="match status" value="1"/>
</dbReference>
<keyword evidence="4" id="KW-0472">Membrane</keyword>
<feature type="transmembrane region" description="Helical" evidence="4">
    <location>
        <begin position="6"/>
        <end position="30"/>
    </location>
</feature>
<dbReference type="GO" id="GO:0000155">
    <property type="term" value="F:phosphorelay sensor kinase activity"/>
    <property type="evidence" value="ECO:0007669"/>
    <property type="project" value="InterPro"/>
</dbReference>
<feature type="domain" description="Signal transduction histidine kinase subgroup 3 dimerisation and phosphoacceptor" evidence="6">
    <location>
        <begin position="67"/>
        <end position="124"/>
    </location>
</feature>
<evidence type="ECO:0000256" key="3">
    <source>
        <dbReference type="ARBA" id="ARBA00023012"/>
    </source>
</evidence>
<evidence type="ECO:0000259" key="6">
    <source>
        <dbReference type="Pfam" id="PF07730"/>
    </source>
</evidence>
<dbReference type="PANTHER" id="PTHR24421">
    <property type="entry name" value="NITRATE/NITRITE SENSOR PROTEIN NARX-RELATED"/>
    <property type="match status" value="1"/>
</dbReference>
<protein>
    <submittedName>
        <fullName evidence="7">Uncharacterized protein</fullName>
    </submittedName>
</protein>
<dbReference type="AlphaFoldDB" id="A0A5J4FW74"/>
<sequence length="262" mass="29937">MSKEEILLITYVIAVLLGFTVFTIFFITAFQKKKNKFLVEKVNAQQRFDKEIETSRLEIQEQTLKNVAWELHDNIGQLLSVANMQLNLLSMKAPQENKYSLEEASQTIKQTLNEVRLLSKTLNSDVILKNGLVDSIKNELSRFDRMKFLNTTLKIDGDVIVLESDKEILIFRIFQEFCTNVLKHAKASVLSVRIAYEESYVTITMDDDGVGYDDKVKSRSNGLETMKGRANLLNSEFKITSTPNKGTSLFLKSPYNDLTKTN</sequence>
<accession>A0A5J4FW74</accession>
<dbReference type="InterPro" id="IPR050482">
    <property type="entry name" value="Sensor_HK_TwoCompSys"/>
</dbReference>